<keyword evidence="2" id="KW-1185">Reference proteome</keyword>
<reference evidence="1 2" key="1">
    <citation type="submission" date="2019-06" db="EMBL/GenBank/DDBJ databases">
        <authorList>
            <person name="Teng J.L.L."/>
            <person name="Lee H.H."/>
            <person name="Lau S.K.P."/>
            <person name="Woo P.C.Y."/>
        </authorList>
    </citation>
    <scope>NUCLEOTIDE SEQUENCE [LARGE SCALE GENOMIC DNA]</scope>
    <source>
        <strain evidence="1 2">HKU70</strain>
    </source>
</reference>
<evidence type="ECO:0000313" key="1">
    <source>
        <dbReference type="EMBL" id="TWS25342.1"/>
    </source>
</evidence>
<evidence type="ECO:0000313" key="2">
    <source>
        <dbReference type="Proteomes" id="UP000319792"/>
    </source>
</evidence>
<comment type="caution">
    <text evidence="1">The sequence shown here is derived from an EMBL/GenBank/DDBJ whole genome shotgun (WGS) entry which is preliminary data.</text>
</comment>
<sequence length="119" mass="12178">MTATDADNIAGLDYMKGRGNTIRLHSADPGTTGASPIATTPVSATTTWGASAMGSGGDAGYAVCAGSNTDFTLPASTTATHYGIYNGTTYLRGYPLDATLTSNAQPLPVTFPPRLRFKG</sequence>
<proteinExistence type="predicted"/>
<dbReference type="AlphaFoldDB" id="A0A5C5RRX5"/>
<gene>
    <name evidence="1" type="ORF">FK268_09110</name>
</gene>
<dbReference type="RefSeq" id="WP_146433249.1">
    <property type="nucleotide sequence ID" value="NZ_VIGV01000002.1"/>
</dbReference>
<accession>A0A5C5RRX5</accession>
<protein>
    <submittedName>
        <fullName evidence="1">Uncharacterized protein</fullName>
    </submittedName>
</protein>
<reference evidence="1 2" key="2">
    <citation type="submission" date="2019-08" db="EMBL/GenBank/DDBJ databases">
        <title>Tsukamurella conjunctivitidis sp. nov., Tsukamurella assacharolytica sp. nov. and Tsukamurella sputae sp. nov. isolated from patients with conjunctivitis, bacteraemia (lymphoma) and respiratory infection (sputum) in Hong Kong.</title>
        <authorList>
            <person name="Fok K.M.N."/>
            <person name="Fong J.Y.H."/>
        </authorList>
    </citation>
    <scope>NUCLEOTIDE SEQUENCE [LARGE SCALE GENOMIC DNA]</scope>
    <source>
        <strain evidence="1 2">HKU70</strain>
    </source>
</reference>
<organism evidence="1 2">
    <name type="scientific">Tsukamurella sputi</name>
    <dbReference type="NCBI Taxonomy" id="2591848"/>
    <lineage>
        <taxon>Bacteria</taxon>
        <taxon>Bacillati</taxon>
        <taxon>Actinomycetota</taxon>
        <taxon>Actinomycetes</taxon>
        <taxon>Mycobacteriales</taxon>
        <taxon>Tsukamurellaceae</taxon>
        <taxon>Tsukamurella</taxon>
    </lineage>
</organism>
<dbReference type="Proteomes" id="UP000319792">
    <property type="component" value="Unassembled WGS sequence"/>
</dbReference>
<dbReference type="OrthoDB" id="4764520at2"/>
<name>A0A5C5RRX5_9ACTN</name>
<dbReference type="EMBL" id="VIGV01000002">
    <property type="protein sequence ID" value="TWS25342.1"/>
    <property type="molecule type" value="Genomic_DNA"/>
</dbReference>